<dbReference type="EMBL" id="LR812090">
    <property type="protein sequence ID" value="CAB9493786.1"/>
    <property type="molecule type" value="Genomic_DNA"/>
</dbReference>
<dbReference type="GO" id="GO:0003700">
    <property type="term" value="F:DNA-binding transcription factor activity"/>
    <property type="evidence" value="ECO:0007669"/>
    <property type="project" value="InterPro"/>
</dbReference>
<dbReference type="PANTHER" id="PTHR30537">
    <property type="entry name" value="HTH-TYPE TRANSCRIPTIONAL REGULATOR"/>
    <property type="match status" value="1"/>
</dbReference>
<keyword evidence="4" id="KW-0804">Transcription</keyword>
<keyword evidence="3" id="KW-0238">DNA-binding</keyword>
<keyword evidence="2" id="KW-0805">Transcription regulation</keyword>
<dbReference type="PANTHER" id="PTHR30537:SF5">
    <property type="entry name" value="HTH-TYPE TRANSCRIPTIONAL ACTIVATOR TTDR-RELATED"/>
    <property type="match status" value="1"/>
</dbReference>
<evidence type="ECO:0000256" key="4">
    <source>
        <dbReference type="ARBA" id="ARBA00023163"/>
    </source>
</evidence>
<reference evidence="6 7" key="1">
    <citation type="submission" date="2020-06" db="EMBL/GenBank/DDBJ databases">
        <authorList>
            <person name="Duchaud E."/>
        </authorList>
    </citation>
    <scope>NUCLEOTIDE SEQUENCE [LARGE SCALE GENOMIC DNA]</scope>
    <source>
        <strain evidence="6">Alteromonas fortis</strain>
    </source>
</reference>
<organism evidence="6 7">
    <name type="scientific">Alteromonas macleodii</name>
    <name type="common">Pseudoalteromonas macleodii</name>
    <dbReference type="NCBI Taxonomy" id="28108"/>
    <lineage>
        <taxon>Bacteria</taxon>
        <taxon>Pseudomonadati</taxon>
        <taxon>Pseudomonadota</taxon>
        <taxon>Gammaproteobacteria</taxon>
        <taxon>Alteromonadales</taxon>
        <taxon>Alteromonadaceae</taxon>
        <taxon>Alteromonas/Salinimonas group</taxon>
        <taxon>Alteromonas</taxon>
    </lineage>
</organism>
<dbReference type="InterPro" id="IPR036388">
    <property type="entry name" value="WH-like_DNA-bd_sf"/>
</dbReference>
<name>A0A6T9XYM9_ALTMA</name>
<dbReference type="RefSeq" id="WP_179983263.1">
    <property type="nucleotide sequence ID" value="NZ_LR812090.1"/>
</dbReference>
<dbReference type="GO" id="GO:0003677">
    <property type="term" value="F:DNA binding"/>
    <property type="evidence" value="ECO:0007669"/>
    <property type="project" value="UniProtKB-KW"/>
</dbReference>
<dbReference type="InterPro" id="IPR000847">
    <property type="entry name" value="LysR_HTH_N"/>
</dbReference>
<dbReference type="Proteomes" id="UP000509458">
    <property type="component" value="Chromosome"/>
</dbReference>
<dbReference type="InterPro" id="IPR036390">
    <property type="entry name" value="WH_DNA-bd_sf"/>
</dbReference>
<dbReference type="FunFam" id="1.10.10.10:FF:000001">
    <property type="entry name" value="LysR family transcriptional regulator"/>
    <property type="match status" value="1"/>
</dbReference>
<dbReference type="InterPro" id="IPR058163">
    <property type="entry name" value="LysR-type_TF_proteobact-type"/>
</dbReference>
<proteinExistence type="inferred from homology"/>
<dbReference type="InterPro" id="IPR005119">
    <property type="entry name" value="LysR_subst-bd"/>
</dbReference>
<accession>A0A6T9XYM9</accession>
<dbReference type="Gene3D" id="1.10.10.10">
    <property type="entry name" value="Winged helix-like DNA-binding domain superfamily/Winged helix DNA-binding domain"/>
    <property type="match status" value="1"/>
</dbReference>
<dbReference type="AlphaFoldDB" id="A0A6T9XYM9"/>
<dbReference type="SUPFAM" id="SSF46785">
    <property type="entry name" value="Winged helix' DNA-binding domain"/>
    <property type="match status" value="1"/>
</dbReference>
<evidence type="ECO:0000313" key="7">
    <source>
        <dbReference type="Proteomes" id="UP000509458"/>
    </source>
</evidence>
<dbReference type="Pfam" id="PF00126">
    <property type="entry name" value="HTH_1"/>
    <property type="match status" value="1"/>
</dbReference>
<comment type="similarity">
    <text evidence="1">Belongs to the LysR transcriptional regulatory family.</text>
</comment>
<dbReference type="SUPFAM" id="SSF53850">
    <property type="entry name" value="Periplasmic binding protein-like II"/>
    <property type="match status" value="1"/>
</dbReference>
<evidence type="ECO:0000256" key="3">
    <source>
        <dbReference type="ARBA" id="ARBA00023125"/>
    </source>
</evidence>
<dbReference type="Gene3D" id="3.40.190.290">
    <property type="match status" value="1"/>
</dbReference>
<dbReference type="PROSITE" id="PS50931">
    <property type="entry name" value="HTH_LYSR"/>
    <property type="match status" value="1"/>
</dbReference>
<protein>
    <submittedName>
        <fullName evidence="6">LysR family transcriptional regulator</fullName>
    </submittedName>
</protein>
<feature type="domain" description="HTH lysR-type" evidence="5">
    <location>
        <begin position="4"/>
        <end position="61"/>
    </location>
</feature>
<evidence type="ECO:0000256" key="1">
    <source>
        <dbReference type="ARBA" id="ARBA00009437"/>
    </source>
</evidence>
<evidence type="ECO:0000313" key="6">
    <source>
        <dbReference type="EMBL" id="CAB9493786.1"/>
    </source>
</evidence>
<evidence type="ECO:0000259" key="5">
    <source>
        <dbReference type="PROSITE" id="PS50931"/>
    </source>
</evidence>
<evidence type="ECO:0000256" key="2">
    <source>
        <dbReference type="ARBA" id="ARBA00023015"/>
    </source>
</evidence>
<dbReference type="Pfam" id="PF03466">
    <property type="entry name" value="LysR_substrate"/>
    <property type="match status" value="1"/>
</dbReference>
<sequence>MNGTTFQQLIVFHAIADEGSISGAARQLEMAPPSVSHALKSLEASVGVPLFNRTTRRVELTDAGKLLKQQTHHAIDTLDIAFEEVNALSYTPRGTVRITTPRFAFQQLLAPYYQEFCERYPDLKLEVSINDAAVNLITDGMDVGIRFGDRIEQGMVAKRLTKATKECLFCSPQYAEKYGLPSSIDSLQQHKLIQYRFITSNKLAPLHLWQNQQAVSVSMPIAMVVNDTDLMIDAAKKGLGIGRIVEPMVDELFETGELVPVLKENWFPYSGLFMYFQQHSQKAQRIRALIDFLEEKHAV</sequence>
<gene>
    <name evidence="6" type="ORF">ALFOR1_30715</name>
</gene>